<dbReference type="GO" id="GO:0090729">
    <property type="term" value="F:toxin activity"/>
    <property type="evidence" value="ECO:0007669"/>
    <property type="project" value="InterPro"/>
</dbReference>
<dbReference type="EMBL" id="QSMZ01000018">
    <property type="protein sequence ID" value="KAA6460474.1"/>
    <property type="molecule type" value="Genomic_DNA"/>
</dbReference>
<feature type="domain" description="Insecticidal crystal toxin" evidence="1">
    <location>
        <begin position="278"/>
        <end position="354"/>
    </location>
</feature>
<evidence type="ECO:0000313" key="2">
    <source>
        <dbReference type="EMBL" id="KAA6460474.1"/>
    </source>
</evidence>
<organism evidence="2 3">
    <name type="scientific">Bacillus cereus</name>
    <dbReference type="NCBI Taxonomy" id="1396"/>
    <lineage>
        <taxon>Bacteria</taxon>
        <taxon>Bacillati</taxon>
        <taxon>Bacillota</taxon>
        <taxon>Bacilli</taxon>
        <taxon>Bacillales</taxon>
        <taxon>Bacillaceae</taxon>
        <taxon>Bacillus</taxon>
        <taxon>Bacillus cereus group</taxon>
    </lineage>
</organism>
<comment type="caution">
    <text evidence="2">The sequence shown here is derived from an EMBL/GenBank/DDBJ whole genome shotgun (WGS) entry which is preliminary data.</text>
</comment>
<dbReference type="RefSeq" id="WP_150158614.1">
    <property type="nucleotide sequence ID" value="NZ_QSMZ01000018.1"/>
</dbReference>
<evidence type="ECO:0000259" key="1">
    <source>
        <dbReference type="Pfam" id="PF05431"/>
    </source>
</evidence>
<dbReference type="Proteomes" id="UP000323321">
    <property type="component" value="Unassembled WGS sequence"/>
</dbReference>
<evidence type="ECO:0000313" key="3">
    <source>
        <dbReference type="Proteomes" id="UP000323321"/>
    </source>
</evidence>
<accession>A0A9W7UQD1</accession>
<sequence length="486" mass="56416">MKHINSNQGKYESNNNQHIPNEQMYQRYDESCNCPQNMYGDSQQDQEVDYFPSYRFMENHMYEKNQSYNEFNSYMENMVGDGEANLPKESKQFQGIVFRISANSGIYAYLNPGYYDKYNPRGWCRSTQYSHQASNAFHQNDDQSYFIFYLLDNTKFCIANRKNGEVLQLADDTVSIISRLYTGNSTQEFKKSNLDTRYFRLITSNNRGVDVCDNKLYDWTKITSTDKIGDLQNMEIYDERPIMLPGLPNPTPLEVPKNLMNPDDTGVNAEDAPRAIKGSVLIPAIVVSDIIPLEQSIKNSPYYVLKYKQYWHKSWTVLLDPGQTIPVTEDTGMYENTQTNMKETIDMSIGADWKLRFFSKSNGFQQQIYQGLNTLPSQASQDLSFNRLTYSKTNINSKQVRYVKYNLAYEFELTRMDGTPVSAPWVAFHPDTVIKTFPHDMSLLVDNLKLVRAGNSYDLSIYKTPLILKDGQIYRKNAHNSKLYYR</sequence>
<name>A0A9W7UQD1_BACCE</name>
<dbReference type="Gene3D" id="2.80.10.50">
    <property type="match status" value="1"/>
</dbReference>
<dbReference type="Pfam" id="PF05431">
    <property type="entry name" value="Toxin_10"/>
    <property type="match status" value="1"/>
</dbReference>
<protein>
    <recommendedName>
        <fullName evidence="1">Insecticidal crystal toxin domain-containing protein</fullName>
    </recommendedName>
</protein>
<dbReference type="AlphaFoldDB" id="A0A9W7UQD1"/>
<dbReference type="InterPro" id="IPR008872">
    <property type="entry name" value="Toxin_P42"/>
</dbReference>
<reference evidence="2 3" key="1">
    <citation type="submission" date="2018-08" db="EMBL/GenBank/DDBJ databases">
        <title>Bacillus phenotypic plasticity.</title>
        <authorList>
            <person name="Hurtado E."/>
        </authorList>
    </citation>
    <scope>NUCLEOTIDE SEQUENCE [LARGE SCALE GENOMIC DNA]</scope>
    <source>
        <strain evidence="2 3">111b</strain>
    </source>
</reference>
<proteinExistence type="predicted"/>
<gene>
    <name evidence="2" type="ORF">DX932_19900</name>
</gene>